<sequence>MTNIKNNHYTPLIPEEAAMALVREWSLRERNGDKNARQWAAQELNAFLVETADGTYTLKSQIKDDSSETMHTTHGALREAREKFAEPSQLRGKKNIAILDICSGLGVNAAAALENLKDPIQGWKMEHLVLDMVEISWETLAATLIIPRISEYHDIIRKAVENYLVEHGLLSFSWEEKEIPPSVDIQVHCKDARKLVAEIPENTEYDAVFLDPFSPARSPELYTNEFLSKLANLLKNDGVIITYTSAAPVRYALLNAGLEIGEGPVLGRSGGTIASPSRDRITKPLKAADERMVALSDAGIPYRDPDLNALTEDILNNRHKERMEVRGESKLASTVKTPVYLVSDMGYERQKRRVLKHLQKFNINSLNDSKARFLVCPQFPQCICHCHQERPATSRGRIKEMEKRMEIISHL</sequence>
<dbReference type="EMBL" id="CP006933">
    <property type="protein sequence ID" value="AIS31927.1"/>
    <property type="molecule type" value="Genomic_DNA"/>
</dbReference>
<evidence type="ECO:0000313" key="5">
    <source>
        <dbReference type="Proteomes" id="UP000062768"/>
    </source>
</evidence>
<name>A0A089ZD66_METFO</name>
<dbReference type="PATRIC" id="fig|2162.10.peg.1290"/>
<dbReference type="SUPFAM" id="SSF53335">
    <property type="entry name" value="S-adenosyl-L-methionine-dependent methyltransferases"/>
    <property type="match status" value="1"/>
</dbReference>
<dbReference type="EMBL" id="LN734822">
    <property type="protein sequence ID" value="CEL24871.1"/>
    <property type="molecule type" value="Genomic_DNA"/>
</dbReference>
<dbReference type="GeneID" id="26739479"/>
<evidence type="ECO:0000313" key="3">
    <source>
        <dbReference type="EMBL" id="CEL24871.1"/>
    </source>
</evidence>
<dbReference type="Proteomes" id="UP000062768">
    <property type="component" value="Chromosome I"/>
</dbReference>
<organism evidence="2 4">
    <name type="scientific">Methanobacterium formicicum</name>
    <dbReference type="NCBI Taxonomy" id="2162"/>
    <lineage>
        <taxon>Archaea</taxon>
        <taxon>Methanobacteriati</taxon>
        <taxon>Methanobacteriota</taxon>
        <taxon>Methanomada group</taxon>
        <taxon>Methanobacteria</taxon>
        <taxon>Methanobacteriales</taxon>
        <taxon>Methanobacteriaceae</taxon>
        <taxon>Methanobacterium</taxon>
    </lineage>
</organism>
<accession>A0A089ZD66</accession>
<keyword evidence="5" id="KW-1185">Reference proteome</keyword>
<dbReference type="Proteomes" id="UP000029661">
    <property type="component" value="Chromosome"/>
</dbReference>
<dbReference type="AlphaFoldDB" id="A0A089ZD66"/>
<feature type="domain" description="MnmC-like methyltransferase" evidence="1">
    <location>
        <begin position="151"/>
        <end position="269"/>
    </location>
</feature>
<dbReference type="InterPro" id="IPR029063">
    <property type="entry name" value="SAM-dependent_MTases_sf"/>
</dbReference>
<dbReference type="InterPro" id="IPR008471">
    <property type="entry name" value="MnmC-like_methylTransf"/>
</dbReference>
<protein>
    <recommendedName>
        <fullName evidence="1">MnmC-like methyltransferase domain-containing protein</fullName>
    </recommendedName>
</protein>
<evidence type="ECO:0000259" key="1">
    <source>
        <dbReference type="Pfam" id="PF05430"/>
    </source>
</evidence>
<dbReference type="RefSeq" id="WP_052399974.1">
    <property type="nucleotide sequence ID" value="NZ_CP006933.1"/>
</dbReference>
<dbReference type="PANTHER" id="PTHR39963">
    <property type="entry name" value="SLL0983 PROTEIN"/>
    <property type="match status" value="1"/>
</dbReference>
<dbReference type="Pfam" id="PF05430">
    <property type="entry name" value="Methyltransf_30"/>
    <property type="match status" value="1"/>
</dbReference>
<dbReference type="OrthoDB" id="1018at2157"/>
<dbReference type="GO" id="GO:0016645">
    <property type="term" value="F:oxidoreductase activity, acting on the CH-NH group of donors"/>
    <property type="evidence" value="ECO:0007669"/>
    <property type="project" value="InterPro"/>
</dbReference>
<reference evidence="3" key="2">
    <citation type="submission" date="2014-09" db="EMBL/GenBank/DDBJ databases">
        <authorList>
            <person name="Bishop-Lilly K.A."/>
            <person name="Broomall S.M."/>
            <person name="Chain P.S."/>
            <person name="Chertkov O."/>
            <person name="Coyne S.R."/>
            <person name="Daligault H.E."/>
            <person name="Davenport K.W."/>
            <person name="Erkkila T."/>
            <person name="Frey K.G."/>
            <person name="Gibbons H.S."/>
            <person name="Gu W."/>
            <person name="Jaissle J."/>
            <person name="Johnson S.L."/>
            <person name="Koroleva G.I."/>
            <person name="Ladner J.T."/>
            <person name="Lo C.-C."/>
            <person name="Minogue T.D."/>
            <person name="Munk C."/>
            <person name="Palacios G.F."/>
            <person name="Redden C.L."/>
            <person name="Rosenzweig C.N."/>
            <person name="Scholz M.B."/>
            <person name="Teshima H."/>
            <person name="Xu Y."/>
        </authorList>
    </citation>
    <scope>NUCLEOTIDE SEQUENCE</scope>
    <source>
        <strain evidence="3">Mb9</strain>
    </source>
</reference>
<evidence type="ECO:0000313" key="2">
    <source>
        <dbReference type="EMBL" id="AIS31927.1"/>
    </source>
</evidence>
<dbReference type="KEGG" id="mfc:BRM9_1111"/>
<reference evidence="2" key="1">
    <citation type="submission" date="2013-12" db="EMBL/GenBank/DDBJ databases">
        <title>The complete genome sequence of Methanobacterium sp. BRM9.</title>
        <authorList>
            <consortium name="Pastoral Greenhouse Gas Research Consortium"/>
            <person name="Kelly W.J."/>
            <person name="Leahy S.C."/>
            <person name="Perry R."/>
            <person name="Li D."/>
            <person name="Altermann E."/>
            <person name="Lambie S.C."/>
            <person name="Attwood G.T."/>
        </authorList>
    </citation>
    <scope>NUCLEOTIDE SEQUENCE [LARGE SCALE GENOMIC DNA]</scope>
    <source>
        <strain evidence="2">BRM9</strain>
    </source>
</reference>
<dbReference type="PANTHER" id="PTHR39963:SF1">
    <property type="entry name" value="MNMC-LIKE METHYLTRANSFERASE DOMAIN-CONTAINING PROTEIN"/>
    <property type="match status" value="1"/>
</dbReference>
<gene>
    <name evidence="2" type="ORF">BRM9_1111</name>
    <name evidence="3" type="ORF">MB9_1233</name>
</gene>
<dbReference type="STRING" id="2162.BRM9_1111"/>
<dbReference type="Gene3D" id="3.40.50.150">
    <property type="entry name" value="Vaccinia Virus protein VP39"/>
    <property type="match status" value="1"/>
</dbReference>
<evidence type="ECO:0000313" key="4">
    <source>
        <dbReference type="Proteomes" id="UP000029661"/>
    </source>
</evidence>
<proteinExistence type="predicted"/>